<reference evidence="1" key="2">
    <citation type="journal article" date="2015" name="Data Brief">
        <title>Shoot transcriptome of the giant reed, Arundo donax.</title>
        <authorList>
            <person name="Barrero R.A."/>
            <person name="Guerrero F.D."/>
            <person name="Moolhuijzen P."/>
            <person name="Goolsby J.A."/>
            <person name="Tidwell J."/>
            <person name="Bellgard S.E."/>
            <person name="Bellgard M.I."/>
        </authorList>
    </citation>
    <scope>NUCLEOTIDE SEQUENCE</scope>
    <source>
        <tissue evidence="1">Shoot tissue taken approximately 20 cm above the soil surface</tissue>
    </source>
</reference>
<protein>
    <submittedName>
        <fullName evidence="1">Uncharacterized protein</fullName>
    </submittedName>
</protein>
<evidence type="ECO:0000313" key="1">
    <source>
        <dbReference type="EMBL" id="JAE20343.1"/>
    </source>
</evidence>
<reference evidence="1" key="1">
    <citation type="submission" date="2014-09" db="EMBL/GenBank/DDBJ databases">
        <authorList>
            <person name="Magalhaes I.L.F."/>
            <person name="Oliveira U."/>
            <person name="Santos F.R."/>
            <person name="Vidigal T.H.D.A."/>
            <person name="Brescovit A.D."/>
            <person name="Santos A.J."/>
        </authorList>
    </citation>
    <scope>NUCLEOTIDE SEQUENCE</scope>
    <source>
        <tissue evidence="1">Shoot tissue taken approximately 20 cm above the soil surface</tissue>
    </source>
</reference>
<organism evidence="1">
    <name type="scientific">Arundo donax</name>
    <name type="common">Giant reed</name>
    <name type="synonym">Donax arundinaceus</name>
    <dbReference type="NCBI Taxonomy" id="35708"/>
    <lineage>
        <taxon>Eukaryota</taxon>
        <taxon>Viridiplantae</taxon>
        <taxon>Streptophyta</taxon>
        <taxon>Embryophyta</taxon>
        <taxon>Tracheophyta</taxon>
        <taxon>Spermatophyta</taxon>
        <taxon>Magnoliopsida</taxon>
        <taxon>Liliopsida</taxon>
        <taxon>Poales</taxon>
        <taxon>Poaceae</taxon>
        <taxon>PACMAD clade</taxon>
        <taxon>Arundinoideae</taxon>
        <taxon>Arundineae</taxon>
        <taxon>Arundo</taxon>
    </lineage>
</organism>
<name>A0A0A9GI11_ARUDO</name>
<proteinExistence type="predicted"/>
<accession>A0A0A9GI11</accession>
<sequence>MSGIHRRGPPPRLAFLDVLVPRWMLLTTTNQRLRR</sequence>
<dbReference type="EMBL" id="GBRH01177553">
    <property type="protein sequence ID" value="JAE20343.1"/>
    <property type="molecule type" value="Transcribed_RNA"/>
</dbReference>
<dbReference type="AlphaFoldDB" id="A0A0A9GI11"/>